<dbReference type="AlphaFoldDB" id="A0A371PAN0"/>
<comment type="similarity">
    <text evidence="2">Belongs to the castor/pollux (TC 1.A.1.23) family.</text>
</comment>
<evidence type="ECO:0000256" key="2">
    <source>
        <dbReference type="ARBA" id="ARBA00008577"/>
    </source>
</evidence>
<dbReference type="SUPFAM" id="SSF51735">
    <property type="entry name" value="NAD(P)-binding Rossmann-fold domains"/>
    <property type="match status" value="2"/>
</dbReference>
<evidence type="ECO:0000256" key="5">
    <source>
        <dbReference type="ARBA" id="ARBA00022989"/>
    </source>
</evidence>
<feature type="domain" description="RCK N-terminal" evidence="10">
    <location>
        <begin position="148"/>
        <end position="284"/>
    </location>
</feature>
<evidence type="ECO:0000256" key="4">
    <source>
        <dbReference type="ARBA" id="ARBA00022692"/>
    </source>
</evidence>
<evidence type="ECO:0000256" key="3">
    <source>
        <dbReference type="ARBA" id="ARBA00022448"/>
    </source>
</evidence>
<dbReference type="GO" id="GO:0034220">
    <property type="term" value="P:monoatomic ion transmembrane transport"/>
    <property type="evidence" value="ECO:0007669"/>
    <property type="project" value="UniProtKB-KW"/>
</dbReference>
<dbReference type="InterPro" id="IPR044849">
    <property type="entry name" value="CASTOR/POLLUX/SYM8-like"/>
</dbReference>
<keyword evidence="8" id="KW-0407">Ion channel</keyword>
<dbReference type="InterPro" id="IPR003148">
    <property type="entry name" value="RCK_N"/>
</dbReference>
<evidence type="ECO:0000256" key="6">
    <source>
        <dbReference type="ARBA" id="ARBA00023065"/>
    </source>
</evidence>
<dbReference type="Proteomes" id="UP000265581">
    <property type="component" value="Unassembled WGS sequence"/>
</dbReference>
<reference evidence="11 12" key="1">
    <citation type="submission" date="2018-08" db="EMBL/GenBank/DDBJ databases">
        <title>Aeromicrobium sp. M2KJ-4, whole genome shotgun sequence.</title>
        <authorList>
            <person name="Tuo L."/>
        </authorList>
    </citation>
    <scope>NUCLEOTIDE SEQUENCE [LARGE SCALE GENOMIC DNA]</scope>
    <source>
        <strain evidence="11 12">M2KJ-4</strain>
    </source>
</reference>
<evidence type="ECO:0000256" key="9">
    <source>
        <dbReference type="SAM" id="Phobius"/>
    </source>
</evidence>
<sequence>MRQRTVKAMKTSNTKQGKARVEPTRGARLRYWFDGTMARGTSALVAWLAVVTVVLILVFAVFVTITGLEPGQGNVKGGFLGRVLTTFFHTLDPGTVAGDSGTWRYIVTMLVLTVAGLFIVSALIGVIATGIDDKLAELRRGRSLVIEKDHTVILGWSDSVFAIVRELSIANESRKRPAVVILAEQDKVDMEEQIREKLDDLRGTRVVCRTGSALDLGDLALTNHSLARSIIVLSPGGDEPDSEVIKTLLALTHDGDGPHIVAEIQDPQNLEAARLVGGQRTVIVDKRETIARLIVQTSRQSGAAAVYTELFDFDGDEIYFHSDASLRGSTFAEAVAAYETASVIGLVSPDGYVELNPAMDTVVGDSELVVVAEDDSVLAGASRSSADVDRSRINTAPVAPESTSKVLMLGWNERAATVVRELDEYAQPGSTLEILTELGTPDVPTLTNLTVTTSRGRTSDRATLDRYGITDYDQIIVLCYSDELPVQRADARTLVTLLHLREIVGDRAKGERPSVVSEMLDDRNRALAQVAHVDDVIVSDEILSLILSQLSENDRLEAVFQDLLDADGAEIYLRPVHDYVLDGEPVSYATVVAAAAQRGETALGYRVSAESDDASAGFGVYVNPAKSATFAVQPADRVVVLAES</sequence>
<dbReference type="PANTHER" id="PTHR31563:SF10">
    <property type="entry name" value="ION CHANNEL POLLUX-RELATED"/>
    <property type="match status" value="1"/>
</dbReference>
<dbReference type="GO" id="GO:0012505">
    <property type="term" value="C:endomembrane system"/>
    <property type="evidence" value="ECO:0007669"/>
    <property type="project" value="UniProtKB-SubCell"/>
</dbReference>
<dbReference type="InterPro" id="IPR010420">
    <property type="entry name" value="CASTOR/POLLUX/SYM8_dom"/>
</dbReference>
<keyword evidence="4 9" id="KW-0812">Transmembrane</keyword>
<feature type="transmembrane region" description="Helical" evidence="9">
    <location>
        <begin position="105"/>
        <end position="131"/>
    </location>
</feature>
<dbReference type="PROSITE" id="PS51201">
    <property type="entry name" value="RCK_N"/>
    <property type="match status" value="1"/>
</dbReference>
<keyword evidence="7 9" id="KW-0472">Membrane</keyword>
<protein>
    <submittedName>
        <fullName evidence="11">Potassium transporter TrkA</fullName>
    </submittedName>
</protein>
<keyword evidence="12" id="KW-1185">Reference proteome</keyword>
<keyword evidence="5 9" id="KW-1133">Transmembrane helix</keyword>
<evidence type="ECO:0000256" key="7">
    <source>
        <dbReference type="ARBA" id="ARBA00023136"/>
    </source>
</evidence>
<name>A0A371PAN0_9ACTN</name>
<dbReference type="Gene3D" id="3.40.50.720">
    <property type="entry name" value="NAD(P)-binding Rossmann-like Domain"/>
    <property type="match status" value="2"/>
</dbReference>
<gene>
    <name evidence="11" type="ORF">DX116_05205</name>
</gene>
<proteinExistence type="inferred from homology"/>
<organism evidence="11 12">
    <name type="scientific">Aeromicrobium endophyticum</name>
    <dbReference type="NCBI Taxonomy" id="2292704"/>
    <lineage>
        <taxon>Bacteria</taxon>
        <taxon>Bacillati</taxon>
        <taxon>Actinomycetota</taxon>
        <taxon>Actinomycetes</taxon>
        <taxon>Propionibacteriales</taxon>
        <taxon>Nocardioidaceae</taxon>
        <taxon>Aeromicrobium</taxon>
    </lineage>
</organism>
<evidence type="ECO:0000256" key="1">
    <source>
        <dbReference type="ARBA" id="ARBA00004127"/>
    </source>
</evidence>
<dbReference type="PANTHER" id="PTHR31563">
    <property type="entry name" value="ION CHANNEL POLLUX-RELATED"/>
    <property type="match status" value="1"/>
</dbReference>
<keyword evidence="3" id="KW-0813">Transport</keyword>
<accession>A0A371PAN0</accession>
<feature type="transmembrane region" description="Helical" evidence="9">
    <location>
        <begin position="44"/>
        <end position="65"/>
    </location>
</feature>
<comment type="caution">
    <text evidence="11">The sequence shown here is derived from an EMBL/GenBank/DDBJ whole genome shotgun (WGS) entry which is preliminary data.</text>
</comment>
<keyword evidence="6" id="KW-0406">Ion transport</keyword>
<dbReference type="Pfam" id="PF06241">
    <property type="entry name" value="Castor_Poll_mid"/>
    <property type="match status" value="1"/>
</dbReference>
<comment type="subcellular location">
    <subcellularLocation>
        <location evidence="1">Endomembrane system</location>
        <topology evidence="1">Multi-pass membrane protein</topology>
    </subcellularLocation>
</comment>
<dbReference type="GO" id="GO:0006813">
    <property type="term" value="P:potassium ion transport"/>
    <property type="evidence" value="ECO:0007669"/>
    <property type="project" value="InterPro"/>
</dbReference>
<evidence type="ECO:0000259" key="10">
    <source>
        <dbReference type="PROSITE" id="PS51201"/>
    </source>
</evidence>
<dbReference type="InterPro" id="IPR036291">
    <property type="entry name" value="NAD(P)-bd_dom_sf"/>
</dbReference>
<evidence type="ECO:0000313" key="11">
    <source>
        <dbReference type="EMBL" id="REK72989.1"/>
    </source>
</evidence>
<evidence type="ECO:0000256" key="8">
    <source>
        <dbReference type="ARBA" id="ARBA00023303"/>
    </source>
</evidence>
<evidence type="ECO:0000313" key="12">
    <source>
        <dbReference type="Proteomes" id="UP000265581"/>
    </source>
</evidence>
<dbReference type="EMBL" id="QUBR01000001">
    <property type="protein sequence ID" value="REK72989.1"/>
    <property type="molecule type" value="Genomic_DNA"/>
</dbReference>